<comment type="caution">
    <text evidence="14">The sequence shown here is derived from an EMBL/GenBank/DDBJ whole genome shotgun (WGS) entry which is preliminary data.</text>
</comment>
<dbReference type="EMBL" id="PRLP01000009">
    <property type="protein sequence ID" value="PPC78856.1"/>
    <property type="molecule type" value="Genomic_DNA"/>
</dbReference>
<dbReference type="InterPro" id="IPR049142">
    <property type="entry name" value="MS_channel_1st"/>
</dbReference>
<feature type="transmembrane region" description="Helical" evidence="8">
    <location>
        <begin position="506"/>
        <end position="528"/>
    </location>
</feature>
<feature type="compositionally biased region" description="Basic and acidic residues" evidence="7">
    <location>
        <begin position="744"/>
        <end position="764"/>
    </location>
</feature>
<keyword evidence="9" id="KW-0732">Signal</keyword>
<dbReference type="Pfam" id="PF00924">
    <property type="entry name" value="MS_channel_2nd"/>
    <property type="match status" value="1"/>
</dbReference>
<dbReference type="InterPro" id="IPR045276">
    <property type="entry name" value="YbiO_bact"/>
</dbReference>
<dbReference type="Gene3D" id="2.30.30.60">
    <property type="match status" value="1"/>
</dbReference>
<feature type="transmembrane region" description="Helical" evidence="8">
    <location>
        <begin position="379"/>
        <end position="402"/>
    </location>
</feature>
<feature type="transmembrane region" description="Helical" evidence="8">
    <location>
        <begin position="294"/>
        <end position="312"/>
    </location>
</feature>
<dbReference type="NCBIfam" id="NF008542">
    <property type="entry name" value="PRK11465.1"/>
    <property type="match status" value="1"/>
</dbReference>
<feature type="transmembrane region" description="Helical" evidence="8">
    <location>
        <begin position="423"/>
        <end position="444"/>
    </location>
</feature>
<evidence type="ECO:0000259" key="12">
    <source>
        <dbReference type="Pfam" id="PF21088"/>
    </source>
</evidence>
<feature type="transmembrane region" description="Helical" evidence="8">
    <location>
        <begin position="464"/>
        <end position="486"/>
    </location>
</feature>
<keyword evidence="6 8" id="KW-0472">Membrane</keyword>
<evidence type="ECO:0000256" key="2">
    <source>
        <dbReference type="ARBA" id="ARBA00008017"/>
    </source>
</evidence>
<evidence type="ECO:0000256" key="6">
    <source>
        <dbReference type="ARBA" id="ARBA00023136"/>
    </source>
</evidence>
<keyword evidence="4 8" id="KW-0812">Transmembrane</keyword>
<dbReference type="AlphaFoldDB" id="A0A2S5KX56"/>
<dbReference type="Pfam" id="PF21082">
    <property type="entry name" value="MS_channel_3rd"/>
    <property type="match status" value="1"/>
</dbReference>
<dbReference type="InterPro" id="IPR057485">
    <property type="entry name" value="YbiO-like_TM1"/>
</dbReference>
<evidence type="ECO:0000256" key="5">
    <source>
        <dbReference type="ARBA" id="ARBA00022989"/>
    </source>
</evidence>
<dbReference type="SUPFAM" id="SSF82861">
    <property type="entry name" value="Mechanosensitive channel protein MscS (YggB), transmembrane region"/>
    <property type="match status" value="1"/>
</dbReference>
<accession>A0A2S5KX56</accession>
<sequence>MLPPQSVARLWLPLMLFFSLTLSALLSSQAHAAPADPPAADTATYTQLADLLDNPKSREQLITTLRQMAQPAQNSAAAAPSDDLSLPRQLAESSKAFMDDIGQQIRESVDAVAELGDLDEHQQHINWQGLTTDAMHLGLTIVSTLLIFLVLRLLTAHLFRKMDHWSLQHEQGQSRHLLRRVLAIGGCGLVDALSVLLTYACSNALTLALIGDAGVMDTQASLFLNGFVLIELFKTLLRLLFADRYPALRILPMGCESAQKWYRWLAMISSFIGYTLLVAVPLFNYYQQPGLGNALELVVMLIALINAIGMIMRNRKEVTDAIMEHSNSEQMSITRAALQILGRVWHIVAICYFVALFLITQLRPDDALPFMAIATLRTVIYIAAGLLLSALLGKLIGTRIRISSELRRTLPLLEDRINSYVPAALKVIRLLLLATVIMLVMNAWSLFDTLSWLNSEEGIRLVSTIVHVAVILVIAALFWLVAASLIEHRLNPETGSGEPTARAKTLLGLFRNALAIAITAMTVMIVLSEIGIDIGPLIAGAGVLGLAIGFGAQKLVQDIITGVFIQLENAMNTGDVVTVGGVTGTAEKLTIRSVGIRDLNGTYHLIPFSSVDTVSNYMRGFGYHVGEYGVAYRENTDEVLEHLQAAFDELITNPEISRKIVAPLEIHGVTALADSSVNVRVRIKTLPGEQWGIGRQYNRLVKLHLDAAGIEIPFPHMTIYFGEDKQGKAPAANIRMQNTLLTRREKEVSAKADDHTALEAHPDPVAEINKPKPGQDVAASDV</sequence>
<evidence type="ECO:0000313" key="15">
    <source>
        <dbReference type="Proteomes" id="UP000238196"/>
    </source>
</evidence>
<comment type="subcellular location">
    <subcellularLocation>
        <location evidence="1">Cell membrane</location>
        <topology evidence="1">Multi-pass membrane protein</topology>
    </subcellularLocation>
</comment>
<dbReference type="Pfam" id="PF21088">
    <property type="entry name" value="MS_channel_1st"/>
    <property type="match status" value="1"/>
</dbReference>
<dbReference type="PANTHER" id="PTHR30460">
    <property type="entry name" value="MODERATE CONDUCTANCE MECHANOSENSITIVE CHANNEL YBIO"/>
    <property type="match status" value="1"/>
</dbReference>
<dbReference type="Pfam" id="PF25392">
    <property type="entry name" value="MS_channel_TM1"/>
    <property type="match status" value="1"/>
</dbReference>
<feature type="domain" description="Moderate conductance mechanosensitive channel YbiO-like transmembrane helix 1" evidence="13">
    <location>
        <begin position="374"/>
        <end position="452"/>
    </location>
</feature>
<feature type="transmembrane region" description="Helical" evidence="8">
    <location>
        <begin position="220"/>
        <end position="241"/>
    </location>
</feature>
<gene>
    <name evidence="14" type="ORF">C4K68_03180</name>
</gene>
<dbReference type="GO" id="GO:0008381">
    <property type="term" value="F:mechanosensitive monoatomic ion channel activity"/>
    <property type="evidence" value="ECO:0007669"/>
    <property type="project" value="InterPro"/>
</dbReference>
<evidence type="ECO:0000313" key="14">
    <source>
        <dbReference type="EMBL" id="PPC78856.1"/>
    </source>
</evidence>
<dbReference type="InterPro" id="IPR006685">
    <property type="entry name" value="MscS_channel_2nd"/>
</dbReference>
<dbReference type="OrthoDB" id="9809206at2"/>
<evidence type="ECO:0000259" key="11">
    <source>
        <dbReference type="Pfam" id="PF21082"/>
    </source>
</evidence>
<feature type="transmembrane region" description="Helical" evidence="8">
    <location>
        <begin position="534"/>
        <end position="552"/>
    </location>
</feature>
<evidence type="ECO:0000259" key="13">
    <source>
        <dbReference type="Pfam" id="PF25392"/>
    </source>
</evidence>
<feature type="chain" id="PRO_5015746802" evidence="9">
    <location>
        <begin position="33"/>
        <end position="782"/>
    </location>
</feature>
<feature type="transmembrane region" description="Helical" evidence="8">
    <location>
        <begin position="261"/>
        <end position="282"/>
    </location>
</feature>
<evidence type="ECO:0000256" key="3">
    <source>
        <dbReference type="ARBA" id="ARBA00022475"/>
    </source>
</evidence>
<reference evidence="14 15" key="1">
    <citation type="submission" date="2018-02" db="EMBL/GenBank/DDBJ databases">
        <title>novel marine gammaproteobacteria from coastal saline agro ecosystem.</title>
        <authorList>
            <person name="Krishnan R."/>
            <person name="Ramesh Kumar N."/>
        </authorList>
    </citation>
    <scope>NUCLEOTIDE SEQUENCE [LARGE SCALE GENOMIC DNA]</scope>
    <source>
        <strain evidence="14 15">228</strain>
    </source>
</reference>
<feature type="transmembrane region" description="Helical" evidence="8">
    <location>
        <begin position="137"/>
        <end position="159"/>
    </location>
</feature>
<evidence type="ECO:0000256" key="8">
    <source>
        <dbReference type="SAM" id="Phobius"/>
    </source>
</evidence>
<feature type="domain" description="Mechanosensitive ion channel MscS C-terminal" evidence="11">
    <location>
        <begin position="628"/>
        <end position="712"/>
    </location>
</feature>
<dbReference type="SUPFAM" id="SSF82689">
    <property type="entry name" value="Mechanosensitive channel protein MscS (YggB), C-terminal domain"/>
    <property type="match status" value="1"/>
</dbReference>
<dbReference type="Gene3D" id="1.10.287.1260">
    <property type="match status" value="1"/>
</dbReference>
<dbReference type="PANTHER" id="PTHR30460:SF0">
    <property type="entry name" value="MODERATE CONDUCTANCE MECHANOSENSITIVE CHANNEL YBIO"/>
    <property type="match status" value="1"/>
</dbReference>
<evidence type="ECO:0000259" key="10">
    <source>
        <dbReference type="Pfam" id="PF00924"/>
    </source>
</evidence>
<proteinExistence type="inferred from homology"/>
<comment type="similarity">
    <text evidence="2">Belongs to the MscS (TC 1.A.23) family.</text>
</comment>
<keyword evidence="5 8" id="KW-1133">Transmembrane helix</keyword>
<keyword evidence="3" id="KW-1003">Cell membrane</keyword>
<feature type="transmembrane region" description="Helical" evidence="8">
    <location>
        <begin position="333"/>
        <end position="359"/>
    </location>
</feature>
<evidence type="ECO:0000256" key="1">
    <source>
        <dbReference type="ARBA" id="ARBA00004651"/>
    </source>
</evidence>
<dbReference type="InterPro" id="IPR023408">
    <property type="entry name" value="MscS_beta-dom_sf"/>
</dbReference>
<feature type="transmembrane region" description="Helical" evidence="8">
    <location>
        <begin position="180"/>
        <end position="200"/>
    </location>
</feature>
<dbReference type="GO" id="GO:0005886">
    <property type="term" value="C:plasma membrane"/>
    <property type="evidence" value="ECO:0007669"/>
    <property type="project" value="UniProtKB-SubCell"/>
</dbReference>
<dbReference type="Proteomes" id="UP000238196">
    <property type="component" value="Unassembled WGS sequence"/>
</dbReference>
<feature type="domain" description="Mechanosensitive ion channel MscS" evidence="10">
    <location>
        <begin position="555"/>
        <end position="618"/>
    </location>
</feature>
<dbReference type="InterPro" id="IPR049278">
    <property type="entry name" value="MS_channel_C"/>
</dbReference>
<organism evidence="14 15">
    <name type="scientific">Proteobacteria bacterium 228</name>
    <dbReference type="NCBI Taxonomy" id="2083153"/>
    <lineage>
        <taxon>Bacteria</taxon>
        <taxon>Pseudomonadati</taxon>
        <taxon>Pseudomonadota</taxon>
    </lineage>
</organism>
<feature type="region of interest" description="Disordered" evidence="7">
    <location>
        <begin position="744"/>
        <end position="782"/>
    </location>
</feature>
<evidence type="ECO:0000256" key="9">
    <source>
        <dbReference type="SAM" id="SignalP"/>
    </source>
</evidence>
<feature type="signal peptide" evidence="9">
    <location>
        <begin position="1"/>
        <end position="32"/>
    </location>
</feature>
<protein>
    <submittedName>
        <fullName evidence="14">Mechanosensitive channel protein</fullName>
    </submittedName>
</protein>
<feature type="domain" description="Mechanosensitive ion channel transmembrane helices 2/3" evidence="12">
    <location>
        <begin position="513"/>
        <end position="553"/>
    </location>
</feature>
<dbReference type="InterPro" id="IPR011014">
    <property type="entry name" value="MscS_channel_TM-2"/>
</dbReference>
<evidence type="ECO:0000256" key="7">
    <source>
        <dbReference type="SAM" id="MobiDB-lite"/>
    </source>
</evidence>
<dbReference type="InterPro" id="IPR010920">
    <property type="entry name" value="LSM_dom_sf"/>
</dbReference>
<evidence type="ECO:0000256" key="4">
    <source>
        <dbReference type="ARBA" id="ARBA00022692"/>
    </source>
</evidence>
<dbReference type="SUPFAM" id="SSF50182">
    <property type="entry name" value="Sm-like ribonucleoproteins"/>
    <property type="match status" value="1"/>
</dbReference>
<dbReference type="Gene3D" id="3.30.70.100">
    <property type="match status" value="1"/>
</dbReference>
<dbReference type="InterPro" id="IPR011066">
    <property type="entry name" value="MscS_channel_C_sf"/>
</dbReference>
<name>A0A2S5KX56_9PROT</name>